<name>A0A5D2MSK5_GOSTO</name>
<accession>A0A5D2MSK5</accession>
<gene>
    <name evidence="1" type="ORF">ES332_A12G027300v1</name>
</gene>
<dbReference type="EMBL" id="CM017621">
    <property type="protein sequence ID" value="TYH94235.1"/>
    <property type="molecule type" value="Genomic_DNA"/>
</dbReference>
<sequence length="188" mass="20447">MSKTLTPIKFESSCGKAPTNELKLASNTVRFLSEPTSGGKQPPRSLFMKIISSKFSILPMLCGIQPLNLLLANVTTETVDWPIVSGMVEVNLLLFKNNASSFISKSSGGIWPSKLLNLMSMYLTLDQDNVTFGKGPTNRLLLTSNSCISVSSEKLLGIIPQNLLEFMWNNARSVINPSSAGRYPAMSA</sequence>
<organism evidence="1 2">
    <name type="scientific">Gossypium tomentosum</name>
    <name type="common">Hawaiian cotton</name>
    <name type="synonym">Gossypium sandvicense</name>
    <dbReference type="NCBI Taxonomy" id="34277"/>
    <lineage>
        <taxon>Eukaryota</taxon>
        <taxon>Viridiplantae</taxon>
        <taxon>Streptophyta</taxon>
        <taxon>Embryophyta</taxon>
        <taxon>Tracheophyta</taxon>
        <taxon>Spermatophyta</taxon>
        <taxon>Magnoliopsida</taxon>
        <taxon>eudicotyledons</taxon>
        <taxon>Gunneridae</taxon>
        <taxon>Pentapetalae</taxon>
        <taxon>rosids</taxon>
        <taxon>malvids</taxon>
        <taxon>Malvales</taxon>
        <taxon>Malvaceae</taxon>
        <taxon>Malvoideae</taxon>
        <taxon>Gossypium</taxon>
    </lineage>
</organism>
<proteinExistence type="predicted"/>
<evidence type="ECO:0000313" key="2">
    <source>
        <dbReference type="Proteomes" id="UP000322667"/>
    </source>
</evidence>
<protein>
    <submittedName>
        <fullName evidence="1">Uncharacterized protein</fullName>
    </submittedName>
</protein>
<dbReference type="Proteomes" id="UP000322667">
    <property type="component" value="Chromosome A12"/>
</dbReference>
<reference evidence="1 2" key="1">
    <citation type="submission" date="2019-07" db="EMBL/GenBank/DDBJ databases">
        <title>WGS assembly of Gossypium tomentosum.</title>
        <authorList>
            <person name="Chen Z.J."/>
            <person name="Sreedasyam A."/>
            <person name="Ando A."/>
            <person name="Song Q."/>
            <person name="De L."/>
            <person name="Hulse-Kemp A."/>
            <person name="Ding M."/>
            <person name="Ye W."/>
            <person name="Kirkbride R."/>
            <person name="Jenkins J."/>
            <person name="Plott C."/>
            <person name="Lovell J."/>
            <person name="Lin Y.-M."/>
            <person name="Vaughn R."/>
            <person name="Liu B."/>
            <person name="Li W."/>
            <person name="Simpson S."/>
            <person name="Scheffler B."/>
            <person name="Saski C."/>
            <person name="Grover C."/>
            <person name="Hu G."/>
            <person name="Conover J."/>
            <person name="Carlson J."/>
            <person name="Shu S."/>
            <person name="Boston L."/>
            <person name="Williams M."/>
            <person name="Peterson D."/>
            <person name="Mcgee K."/>
            <person name="Jones D."/>
            <person name="Wendel J."/>
            <person name="Stelly D."/>
            <person name="Grimwood J."/>
            <person name="Schmutz J."/>
        </authorList>
    </citation>
    <scope>NUCLEOTIDE SEQUENCE [LARGE SCALE GENOMIC DNA]</scope>
    <source>
        <strain evidence="1">7179.01</strain>
    </source>
</reference>
<evidence type="ECO:0000313" key="1">
    <source>
        <dbReference type="EMBL" id="TYH94235.1"/>
    </source>
</evidence>
<keyword evidence="2" id="KW-1185">Reference proteome</keyword>
<dbReference type="AlphaFoldDB" id="A0A5D2MSK5"/>